<dbReference type="InterPro" id="IPR007569">
    <property type="entry name" value="DUF559"/>
</dbReference>
<dbReference type="EMBL" id="CP144913">
    <property type="protein sequence ID" value="WXB77359.1"/>
    <property type="molecule type" value="Genomic_DNA"/>
</dbReference>
<dbReference type="InterPro" id="IPR011335">
    <property type="entry name" value="Restrct_endonuc-II-like"/>
</dbReference>
<dbReference type="Pfam" id="PF04480">
    <property type="entry name" value="DUF559"/>
    <property type="match status" value="1"/>
</dbReference>
<accession>A0ABZ2MJW4</accession>
<dbReference type="Gene3D" id="3.40.960.10">
    <property type="entry name" value="VSR Endonuclease"/>
    <property type="match status" value="1"/>
</dbReference>
<protein>
    <submittedName>
        <fullName evidence="2">DUF559 domain-containing protein</fullName>
    </submittedName>
</protein>
<evidence type="ECO:0000259" key="1">
    <source>
        <dbReference type="Pfam" id="PF04480"/>
    </source>
</evidence>
<name>A0ABZ2MJW4_9MICO</name>
<dbReference type="SUPFAM" id="SSF52980">
    <property type="entry name" value="Restriction endonuclease-like"/>
    <property type="match status" value="1"/>
</dbReference>
<reference evidence="2 3" key="1">
    <citation type="submission" date="2024-02" db="EMBL/GenBank/DDBJ databases">
        <title>Janibacter sp. nov., isolated from gut of marine sandworm.</title>
        <authorList>
            <person name="Kim B."/>
            <person name="Jun M.O."/>
            <person name="Shin N.-R."/>
        </authorList>
    </citation>
    <scope>NUCLEOTIDE SEQUENCE [LARGE SCALE GENOMIC DNA]</scope>
    <source>
        <strain evidence="2 3">A1S7</strain>
    </source>
</reference>
<evidence type="ECO:0000313" key="3">
    <source>
        <dbReference type="Proteomes" id="UP001382727"/>
    </source>
</evidence>
<dbReference type="Proteomes" id="UP001382727">
    <property type="component" value="Chromosome"/>
</dbReference>
<feature type="domain" description="DUF559" evidence="1">
    <location>
        <begin position="230"/>
        <end position="295"/>
    </location>
</feature>
<sequence length="313" mass="34667">MDAAEALASLGGVAARGEILALVTEGALRRAVTDGSVLRRARGRYALPAAPRIGERAELRELAEAGRRAAHELSGTAILLSAAARWGWPTKWVPTRPQVAVPRNRRVPSLAKRGIDVRMRDIPSGDREDGWVTTRVRTALDCAGLLPADEAIAVLDSALREGAVERDELLLGAARLPPRYRRKAEDRIRRASPLAANPFESVLRWIVSDIPGLTLDPQVHISDEEGLIGIVDLADRGLRLVLEADSFAWHGDRAALERDCIRYNRLIAQGWLVLRFSWDQVMHHPERVRALVIRTVQQGYLRVRRPLPDGYAT</sequence>
<evidence type="ECO:0000313" key="2">
    <source>
        <dbReference type="EMBL" id="WXB77359.1"/>
    </source>
</evidence>
<proteinExistence type="predicted"/>
<dbReference type="RefSeq" id="WP_338751175.1">
    <property type="nucleotide sequence ID" value="NZ_CP144913.1"/>
</dbReference>
<keyword evidence="3" id="KW-1185">Reference proteome</keyword>
<organism evidence="2 3">
    <name type="scientific">Janibacter alittae</name>
    <dbReference type="NCBI Taxonomy" id="3115209"/>
    <lineage>
        <taxon>Bacteria</taxon>
        <taxon>Bacillati</taxon>
        <taxon>Actinomycetota</taxon>
        <taxon>Actinomycetes</taxon>
        <taxon>Micrococcales</taxon>
        <taxon>Intrasporangiaceae</taxon>
        <taxon>Janibacter</taxon>
    </lineage>
</organism>
<gene>
    <name evidence="2" type="ORF">V1351_04650</name>
</gene>